<dbReference type="InterPro" id="IPR001647">
    <property type="entry name" value="HTH_TetR"/>
</dbReference>
<dbReference type="Gene3D" id="1.10.357.10">
    <property type="entry name" value="Tetracycline Repressor, domain 2"/>
    <property type="match status" value="1"/>
</dbReference>
<organism evidence="6 7">
    <name type="scientific">Chania multitudinisentens RB-25</name>
    <dbReference type="NCBI Taxonomy" id="1441930"/>
    <lineage>
        <taxon>Bacteria</taxon>
        <taxon>Pseudomonadati</taxon>
        <taxon>Pseudomonadota</taxon>
        <taxon>Gammaproteobacteria</taxon>
        <taxon>Enterobacterales</taxon>
        <taxon>Yersiniaceae</taxon>
        <taxon>Chania</taxon>
    </lineage>
</organism>
<dbReference type="SUPFAM" id="SSF46689">
    <property type="entry name" value="Homeodomain-like"/>
    <property type="match status" value="1"/>
</dbReference>
<dbReference type="EMBL" id="CP007044">
    <property type="protein sequence ID" value="AHG22080.1"/>
    <property type="molecule type" value="Genomic_DNA"/>
</dbReference>
<dbReference type="InterPro" id="IPR011075">
    <property type="entry name" value="TetR_C"/>
</dbReference>
<dbReference type="eggNOG" id="COG1309">
    <property type="taxonomic scope" value="Bacteria"/>
</dbReference>
<evidence type="ECO:0000256" key="2">
    <source>
        <dbReference type="ARBA" id="ARBA00023125"/>
    </source>
</evidence>
<evidence type="ECO:0000256" key="3">
    <source>
        <dbReference type="ARBA" id="ARBA00023163"/>
    </source>
</evidence>
<sequence>MDMSKNLKGTIVRGRPKKFDRDSVLEKAMSLFWRFGYEPTSMSELIEGTGTKPSSLYAEFGSKEGLFCAAIEKYLATYGQARDAILEQDELPLPQVIEQLLRASVEWFTDAEMPPGCFMVAATFGMSAADDALFQQLSQQRNSAEKKVVECLECRVGKGELPDNTNCVLLGKYIVNVIQGMSVQARNGANRDELSGLVDIFMSQWAGITAV</sequence>
<evidence type="ECO:0000256" key="4">
    <source>
        <dbReference type="PROSITE-ProRule" id="PRU00335"/>
    </source>
</evidence>
<dbReference type="HOGENOM" id="CLU_069356_28_0_6"/>
<keyword evidence="1" id="KW-0805">Transcription regulation</keyword>
<accession>W0LJA6</accession>
<keyword evidence="3" id="KW-0804">Transcription</keyword>
<dbReference type="InterPro" id="IPR009057">
    <property type="entry name" value="Homeodomain-like_sf"/>
</dbReference>
<dbReference type="PANTHER" id="PTHR47506:SF1">
    <property type="entry name" value="HTH-TYPE TRANSCRIPTIONAL REGULATOR YJDC"/>
    <property type="match status" value="1"/>
</dbReference>
<gene>
    <name evidence="6" type="ORF">Z042_22480</name>
</gene>
<dbReference type="AlphaFoldDB" id="W0LJA6"/>
<reference evidence="6 7" key="1">
    <citation type="submission" date="2014-01" db="EMBL/GenBank/DDBJ databases">
        <title>Isolation of Serratia multitudinisentens RB-25 from Ex-Landfill site.</title>
        <authorList>
            <person name="Robson E.H.J."/>
        </authorList>
    </citation>
    <scope>NUCLEOTIDE SEQUENCE [LARGE SCALE GENOMIC DNA]</scope>
    <source>
        <strain evidence="6 7">RB-25</strain>
    </source>
</reference>
<reference evidence="6 7" key="2">
    <citation type="submission" date="2015-03" db="EMBL/GenBank/DDBJ databases">
        <authorList>
            <person name="Chan K.-G."/>
        </authorList>
    </citation>
    <scope>NUCLEOTIDE SEQUENCE [LARGE SCALE GENOMIC DNA]</scope>
    <source>
        <strain evidence="6 7">RB-25</strain>
    </source>
</reference>
<dbReference type="KEGG" id="sfo:Z042_22480"/>
<evidence type="ECO:0000313" key="7">
    <source>
        <dbReference type="Proteomes" id="UP000019030"/>
    </source>
</evidence>
<dbReference type="GO" id="GO:0003677">
    <property type="term" value="F:DNA binding"/>
    <property type="evidence" value="ECO:0007669"/>
    <property type="project" value="UniProtKB-UniRule"/>
</dbReference>
<feature type="domain" description="HTH tetR-type" evidence="5">
    <location>
        <begin position="18"/>
        <end position="78"/>
    </location>
</feature>
<evidence type="ECO:0000313" key="6">
    <source>
        <dbReference type="EMBL" id="AHG22080.1"/>
    </source>
</evidence>
<dbReference type="PANTHER" id="PTHR47506">
    <property type="entry name" value="TRANSCRIPTIONAL REGULATORY PROTEIN"/>
    <property type="match status" value="1"/>
</dbReference>
<keyword evidence="7" id="KW-1185">Reference proteome</keyword>
<dbReference type="OrthoDB" id="270177at2"/>
<dbReference type="Pfam" id="PF16925">
    <property type="entry name" value="TetR_C_13"/>
    <property type="match status" value="1"/>
</dbReference>
<dbReference type="PROSITE" id="PS50977">
    <property type="entry name" value="HTH_TETR_2"/>
    <property type="match status" value="1"/>
</dbReference>
<feature type="DNA-binding region" description="H-T-H motif" evidence="4">
    <location>
        <begin position="41"/>
        <end position="60"/>
    </location>
</feature>
<evidence type="ECO:0000259" key="5">
    <source>
        <dbReference type="PROSITE" id="PS50977"/>
    </source>
</evidence>
<evidence type="ECO:0000256" key="1">
    <source>
        <dbReference type="ARBA" id="ARBA00023015"/>
    </source>
</evidence>
<dbReference type="SUPFAM" id="SSF48498">
    <property type="entry name" value="Tetracyclin repressor-like, C-terminal domain"/>
    <property type="match status" value="1"/>
</dbReference>
<dbReference type="Pfam" id="PF00440">
    <property type="entry name" value="TetR_N"/>
    <property type="match status" value="1"/>
</dbReference>
<dbReference type="InterPro" id="IPR036271">
    <property type="entry name" value="Tet_transcr_reg_TetR-rel_C_sf"/>
</dbReference>
<dbReference type="Gene3D" id="1.10.10.60">
    <property type="entry name" value="Homeodomain-like"/>
    <property type="match status" value="1"/>
</dbReference>
<proteinExistence type="predicted"/>
<keyword evidence="2 4" id="KW-0238">DNA-binding</keyword>
<name>W0LJA6_9GAMM</name>
<dbReference type="Proteomes" id="UP000019030">
    <property type="component" value="Chromosome"/>
</dbReference>
<protein>
    <recommendedName>
        <fullName evidence="5">HTH tetR-type domain-containing protein</fullName>
    </recommendedName>
</protein>
<dbReference type="STRING" id="1441930.Z042_22480"/>
<dbReference type="PATRIC" id="fig|1441930.4.peg.4439"/>